<name>A0A371DNG6_9APHY</name>
<gene>
    <name evidence="3" type="ORF">OH76DRAFT_1479113</name>
</gene>
<evidence type="ECO:0000256" key="1">
    <source>
        <dbReference type="SAM" id="MobiDB-lite"/>
    </source>
</evidence>
<dbReference type="OrthoDB" id="2753603at2759"/>
<feature type="region of interest" description="Disordered" evidence="1">
    <location>
        <begin position="19"/>
        <end position="39"/>
    </location>
</feature>
<reference evidence="3 4" key="1">
    <citation type="journal article" date="2018" name="Biotechnol. Biofuels">
        <title>Integrative visual omics of the white-rot fungus Polyporus brumalis exposes the biotechnological potential of its oxidative enzymes for delignifying raw plant biomass.</title>
        <authorList>
            <person name="Miyauchi S."/>
            <person name="Rancon A."/>
            <person name="Drula E."/>
            <person name="Hage H."/>
            <person name="Chaduli D."/>
            <person name="Favel A."/>
            <person name="Grisel S."/>
            <person name="Henrissat B."/>
            <person name="Herpoel-Gimbert I."/>
            <person name="Ruiz-Duenas F.J."/>
            <person name="Chevret D."/>
            <person name="Hainaut M."/>
            <person name="Lin J."/>
            <person name="Wang M."/>
            <person name="Pangilinan J."/>
            <person name="Lipzen A."/>
            <person name="Lesage-Meessen L."/>
            <person name="Navarro D."/>
            <person name="Riley R."/>
            <person name="Grigoriev I.V."/>
            <person name="Zhou S."/>
            <person name="Raouche S."/>
            <person name="Rosso M.N."/>
        </authorList>
    </citation>
    <scope>NUCLEOTIDE SEQUENCE [LARGE SCALE GENOMIC DNA]</scope>
    <source>
        <strain evidence="3 4">BRFM 1820</strain>
    </source>
</reference>
<dbReference type="AlphaFoldDB" id="A0A371DNG6"/>
<feature type="domain" description="BTB" evidence="2">
    <location>
        <begin position="45"/>
        <end position="160"/>
    </location>
</feature>
<dbReference type="Gene3D" id="3.30.710.10">
    <property type="entry name" value="Potassium Channel Kv1.1, Chain A"/>
    <property type="match status" value="1"/>
</dbReference>
<accession>A0A371DNG6</accession>
<evidence type="ECO:0000313" key="3">
    <source>
        <dbReference type="EMBL" id="RDX54054.1"/>
    </source>
</evidence>
<dbReference type="InterPro" id="IPR000210">
    <property type="entry name" value="BTB/POZ_dom"/>
</dbReference>
<protein>
    <recommendedName>
        <fullName evidence="2">BTB domain-containing protein</fullName>
    </recommendedName>
</protein>
<evidence type="ECO:0000313" key="4">
    <source>
        <dbReference type="Proteomes" id="UP000256964"/>
    </source>
</evidence>
<dbReference type="SMART" id="SM00225">
    <property type="entry name" value="BTB"/>
    <property type="match status" value="1"/>
</dbReference>
<evidence type="ECO:0000259" key="2">
    <source>
        <dbReference type="SMART" id="SM00225"/>
    </source>
</evidence>
<dbReference type="Proteomes" id="UP000256964">
    <property type="component" value="Unassembled WGS sequence"/>
</dbReference>
<dbReference type="STRING" id="139420.A0A371DNG6"/>
<sequence length="324" mass="36202">MAQPVSASLQPHAETVIPPQLAADGPEDDPAALRTAPPPFDKASTDVIIRTADHVDFHVWKCLLGEVSQVYADMFQLNTSASAAEASPLPISHTERGDGKPVVHVTETSAVIEPLLRTFYPPPNFTFSTIDELRPVIAAADKYCMDGVLQVLKHRLLSSFVSEEPLRVYAIGDDDDDDEYFVELDTLSANAYRRLLSYRRRYRKQLKKALQDLAWLADGAWTFMHCSSCVGGTTTYSLRGSASPRPAALWFTSHYQRIGDKLKAWPSRKAIEGSLFCEQALKEASRCVVCREVVHEHMRLFMQNLRVEIDRLIEEVAATINIPT</sequence>
<dbReference type="InterPro" id="IPR011333">
    <property type="entry name" value="SKP1/BTB/POZ_sf"/>
</dbReference>
<proteinExistence type="predicted"/>
<organism evidence="3 4">
    <name type="scientific">Lentinus brumalis</name>
    <dbReference type="NCBI Taxonomy" id="2498619"/>
    <lineage>
        <taxon>Eukaryota</taxon>
        <taxon>Fungi</taxon>
        <taxon>Dikarya</taxon>
        <taxon>Basidiomycota</taxon>
        <taxon>Agaricomycotina</taxon>
        <taxon>Agaricomycetes</taxon>
        <taxon>Polyporales</taxon>
        <taxon>Polyporaceae</taxon>
        <taxon>Lentinus</taxon>
    </lineage>
</organism>
<dbReference type="EMBL" id="KZ857385">
    <property type="protein sequence ID" value="RDX54054.1"/>
    <property type="molecule type" value="Genomic_DNA"/>
</dbReference>
<keyword evidence="4" id="KW-1185">Reference proteome</keyword>